<gene>
    <name evidence="6" type="ORF">FVP33_08615</name>
</gene>
<dbReference type="Proteomes" id="UP000321379">
    <property type="component" value="Unassembled WGS sequence"/>
</dbReference>
<feature type="domain" description="ABC transporter" evidence="5">
    <location>
        <begin position="261"/>
        <end position="512"/>
    </location>
</feature>
<dbReference type="PROSITE" id="PS50893">
    <property type="entry name" value="ABC_TRANSPORTER_2"/>
    <property type="match status" value="2"/>
</dbReference>
<keyword evidence="1" id="KW-0813">Transport</keyword>
<evidence type="ECO:0000313" key="6">
    <source>
        <dbReference type="EMBL" id="TXN30575.1"/>
    </source>
</evidence>
<reference evidence="6 7" key="1">
    <citation type="submission" date="2019-08" db="EMBL/GenBank/DDBJ databases">
        <title>Bacterial whole genome sequence for Glaciihabitans sp. CHu50b-6-2.</title>
        <authorList>
            <person name="Jin L."/>
        </authorList>
    </citation>
    <scope>NUCLEOTIDE SEQUENCE [LARGE SCALE GENOMIC DNA]</scope>
    <source>
        <strain evidence="6 7">CHu50b-6-2</strain>
    </source>
</reference>
<proteinExistence type="predicted"/>
<keyword evidence="2" id="KW-0677">Repeat</keyword>
<dbReference type="AlphaFoldDB" id="A0A5C8URI8"/>
<dbReference type="InterPro" id="IPR050107">
    <property type="entry name" value="ABC_carbohydrate_import_ATPase"/>
</dbReference>
<dbReference type="EMBL" id="VRMG01000006">
    <property type="protein sequence ID" value="TXN30575.1"/>
    <property type="molecule type" value="Genomic_DNA"/>
</dbReference>
<dbReference type="PANTHER" id="PTHR43790:SF9">
    <property type="entry name" value="GALACTOFURANOSE TRANSPORTER ATP-BINDING PROTEIN YTFR"/>
    <property type="match status" value="1"/>
</dbReference>
<dbReference type="SMART" id="SM00382">
    <property type="entry name" value="AAA"/>
    <property type="match status" value="2"/>
</dbReference>
<dbReference type="Pfam" id="PF00005">
    <property type="entry name" value="ABC_tran"/>
    <property type="match status" value="2"/>
</dbReference>
<protein>
    <submittedName>
        <fullName evidence="6">Sugar ABC transporter ATP-binding protein</fullName>
    </submittedName>
</protein>
<keyword evidence="4 6" id="KW-0067">ATP-binding</keyword>
<sequence length="515" mass="55446">MSGERIDFVDSGGEMVIEQLLARDVSMYFAGQRALDQVDLTLRRGEVHALLGANGSGKSTLIKVLAGYHNPEPGAEVTIAGEPLAFGSARSSHLAGLRFIHQDLGLIDTLDVTENLKLGGSYGQTWWLSHRKERTEARAMLRKYGLEIDPGMPVAALSAAQKSMIAIIRAVEDGLANEGVLVLDEPTASLPPEEVHQLMDLLKALKAQGVTILYVTHRLAEVFTIADRVTVLRDGQRVATEAIGAVDADGLVELILGKKLEKREESSRSDTWNPVLVADRVSGENVVDFSFTGHSGEILGITGLVGSGYESILGLVYGSLMRDSGNVTILGKQIAAGSPRLAIRSGISYSPADRRRLGAFLGWSVRENLTIPKLNYARITQRLSQRAESAEARDWIARLDIRPNRAEAVLSDLSGGNQQKVVIARMLRCQPAALLLDEPTVGVDAGAKSAIYSELRDAASDGATVIVSSSDVEELAELCDRVLVVAEGSPIRELVGRQSPVDIARISLNYNERAG</sequence>
<accession>A0A5C8URI8</accession>
<evidence type="ECO:0000256" key="3">
    <source>
        <dbReference type="ARBA" id="ARBA00022741"/>
    </source>
</evidence>
<feature type="domain" description="ABC transporter" evidence="5">
    <location>
        <begin position="20"/>
        <end position="259"/>
    </location>
</feature>
<evidence type="ECO:0000256" key="4">
    <source>
        <dbReference type="ARBA" id="ARBA00022840"/>
    </source>
</evidence>
<dbReference type="InterPro" id="IPR003439">
    <property type="entry name" value="ABC_transporter-like_ATP-bd"/>
</dbReference>
<dbReference type="CDD" id="cd03216">
    <property type="entry name" value="ABC_Carb_Monos_I"/>
    <property type="match status" value="1"/>
</dbReference>
<dbReference type="InterPro" id="IPR027417">
    <property type="entry name" value="P-loop_NTPase"/>
</dbReference>
<organism evidence="6 7">
    <name type="scientific">Lacisediminihabitans profunda</name>
    <dbReference type="NCBI Taxonomy" id="2594790"/>
    <lineage>
        <taxon>Bacteria</taxon>
        <taxon>Bacillati</taxon>
        <taxon>Actinomycetota</taxon>
        <taxon>Actinomycetes</taxon>
        <taxon>Micrococcales</taxon>
        <taxon>Microbacteriaceae</taxon>
        <taxon>Lacisediminihabitans</taxon>
    </lineage>
</organism>
<name>A0A5C8URI8_9MICO</name>
<evidence type="ECO:0000256" key="1">
    <source>
        <dbReference type="ARBA" id="ARBA00022448"/>
    </source>
</evidence>
<comment type="caution">
    <text evidence="6">The sequence shown here is derived from an EMBL/GenBank/DDBJ whole genome shotgun (WGS) entry which is preliminary data.</text>
</comment>
<evidence type="ECO:0000259" key="5">
    <source>
        <dbReference type="PROSITE" id="PS50893"/>
    </source>
</evidence>
<keyword evidence="3" id="KW-0547">Nucleotide-binding</keyword>
<dbReference type="PANTHER" id="PTHR43790">
    <property type="entry name" value="CARBOHYDRATE TRANSPORT ATP-BINDING PROTEIN MG119-RELATED"/>
    <property type="match status" value="1"/>
</dbReference>
<dbReference type="GO" id="GO:0016887">
    <property type="term" value="F:ATP hydrolysis activity"/>
    <property type="evidence" value="ECO:0007669"/>
    <property type="project" value="InterPro"/>
</dbReference>
<dbReference type="GO" id="GO:0005524">
    <property type="term" value="F:ATP binding"/>
    <property type="evidence" value="ECO:0007669"/>
    <property type="project" value="UniProtKB-KW"/>
</dbReference>
<evidence type="ECO:0000313" key="7">
    <source>
        <dbReference type="Proteomes" id="UP000321379"/>
    </source>
</evidence>
<dbReference type="InterPro" id="IPR017871">
    <property type="entry name" value="ABC_transporter-like_CS"/>
</dbReference>
<dbReference type="CDD" id="cd03215">
    <property type="entry name" value="ABC_Carb_Monos_II"/>
    <property type="match status" value="1"/>
</dbReference>
<evidence type="ECO:0000256" key="2">
    <source>
        <dbReference type="ARBA" id="ARBA00022737"/>
    </source>
</evidence>
<dbReference type="SUPFAM" id="SSF52540">
    <property type="entry name" value="P-loop containing nucleoside triphosphate hydrolases"/>
    <property type="match status" value="2"/>
</dbReference>
<dbReference type="Gene3D" id="3.40.50.300">
    <property type="entry name" value="P-loop containing nucleotide triphosphate hydrolases"/>
    <property type="match status" value="2"/>
</dbReference>
<dbReference type="PROSITE" id="PS00211">
    <property type="entry name" value="ABC_TRANSPORTER_1"/>
    <property type="match status" value="1"/>
</dbReference>
<keyword evidence="7" id="KW-1185">Reference proteome</keyword>
<dbReference type="InterPro" id="IPR003593">
    <property type="entry name" value="AAA+_ATPase"/>
</dbReference>
<dbReference type="RefSeq" id="WP_147783257.1">
    <property type="nucleotide sequence ID" value="NZ_VRMG01000006.1"/>
</dbReference>